<name>H1V1X1_COLHI</name>
<dbReference type="Proteomes" id="UP000007174">
    <property type="component" value="Unassembled WGS sequence"/>
</dbReference>
<sequence length="184" mass="21321">GTIGRLPSSTSQLARTHTIRTWQDHRNLGRREVGITPVYTHFTNSRTGRRQRLKNLSICEARLACDLPPLQQMTMQRISNGGDFPFFLSFSYLLSYLSFSDVNSYGEFTAHNGTTTSYCLHFRDPALGSDWRPRRGFENWLSRHQGRASHQSHFFLPSHHRQRGSLHQLYHRRGEGQPGVSFFR</sequence>
<evidence type="ECO:0000313" key="2">
    <source>
        <dbReference type="Proteomes" id="UP000007174"/>
    </source>
</evidence>
<reference evidence="2" key="1">
    <citation type="journal article" date="2012" name="Nat. Genet.">
        <title>Lifestyle transitions in plant pathogenic Colletotrichum fungi deciphered by genome and transcriptome analyses.</title>
        <authorList>
            <person name="O'Connell R.J."/>
            <person name="Thon M.R."/>
            <person name="Hacquard S."/>
            <person name="Amyotte S.G."/>
            <person name="Kleemann J."/>
            <person name="Torres M.F."/>
            <person name="Damm U."/>
            <person name="Buiate E.A."/>
            <person name="Epstein L."/>
            <person name="Alkan N."/>
            <person name="Altmueller J."/>
            <person name="Alvarado-Balderrama L."/>
            <person name="Bauser C.A."/>
            <person name="Becker C."/>
            <person name="Birren B.W."/>
            <person name="Chen Z."/>
            <person name="Choi J."/>
            <person name="Crouch J.A."/>
            <person name="Duvick J.P."/>
            <person name="Farman M.A."/>
            <person name="Gan P."/>
            <person name="Heiman D."/>
            <person name="Henrissat B."/>
            <person name="Howard R.J."/>
            <person name="Kabbage M."/>
            <person name="Koch C."/>
            <person name="Kracher B."/>
            <person name="Kubo Y."/>
            <person name="Law A.D."/>
            <person name="Lebrun M.-H."/>
            <person name="Lee Y.-H."/>
            <person name="Miyara I."/>
            <person name="Moore N."/>
            <person name="Neumann U."/>
            <person name="Nordstroem K."/>
            <person name="Panaccione D.G."/>
            <person name="Panstruga R."/>
            <person name="Place M."/>
            <person name="Proctor R.H."/>
            <person name="Prusky D."/>
            <person name="Rech G."/>
            <person name="Reinhardt R."/>
            <person name="Rollins J.A."/>
            <person name="Rounsley S."/>
            <person name="Schardl C.L."/>
            <person name="Schwartz D.C."/>
            <person name="Shenoy N."/>
            <person name="Shirasu K."/>
            <person name="Sikhakolli U.R."/>
            <person name="Stueber K."/>
            <person name="Sukno S.A."/>
            <person name="Sweigard J.A."/>
            <person name="Takano Y."/>
            <person name="Takahara H."/>
            <person name="Trail F."/>
            <person name="van der Does H.C."/>
            <person name="Voll L.M."/>
            <person name="Will I."/>
            <person name="Young S."/>
            <person name="Zeng Q."/>
            <person name="Zhang J."/>
            <person name="Zhou S."/>
            <person name="Dickman M.B."/>
            <person name="Schulze-Lefert P."/>
            <person name="Ver Loren van Themaat E."/>
            <person name="Ma L.-J."/>
            <person name="Vaillancourt L.J."/>
        </authorList>
    </citation>
    <scope>NUCLEOTIDE SEQUENCE [LARGE SCALE GENOMIC DNA]</scope>
    <source>
        <strain evidence="2">IMI 349063</strain>
    </source>
</reference>
<dbReference type="HOGENOM" id="CLU_1471566_0_0_1"/>
<dbReference type="EMBL" id="CACQ02001061">
    <property type="protein sequence ID" value="CCF34223.1"/>
    <property type="molecule type" value="Genomic_DNA"/>
</dbReference>
<dbReference type="VEuPathDB" id="FungiDB:CH63R_09372"/>
<proteinExistence type="predicted"/>
<accession>H1V1X1</accession>
<protein>
    <submittedName>
        <fullName evidence="1">Uncharacterized protein</fullName>
    </submittedName>
</protein>
<evidence type="ECO:0000313" key="1">
    <source>
        <dbReference type="EMBL" id="CCF34223.1"/>
    </source>
</evidence>
<feature type="non-terminal residue" evidence="1">
    <location>
        <position position="1"/>
    </location>
</feature>
<gene>
    <name evidence="1" type="ORF">CH063_06259</name>
</gene>
<organism evidence="1 2">
    <name type="scientific">Colletotrichum higginsianum (strain IMI 349063)</name>
    <name type="common">Crucifer anthracnose fungus</name>
    <dbReference type="NCBI Taxonomy" id="759273"/>
    <lineage>
        <taxon>Eukaryota</taxon>
        <taxon>Fungi</taxon>
        <taxon>Dikarya</taxon>
        <taxon>Ascomycota</taxon>
        <taxon>Pezizomycotina</taxon>
        <taxon>Sordariomycetes</taxon>
        <taxon>Hypocreomycetidae</taxon>
        <taxon>Glomerellales</taxon>
        <taxon>Glomerellaceae</taxon>
        <taxon>Colletotrichum</taxon>
        <taxon>Colletotrichum destructivum species complex</taxon>
    </lineage>
</organism>
<dbReference type="AlphaFoldDB" id="H1V1X1"/>